<dbReference type="InterPro" id="IPR032711">
    <property type="entry name" value="SoxY"/>
</dbReference>
<dbReference type="PROSITE" id="PS51318">
    <property type="entry name" value="TAT"/>
    <property type="match status" value="1"/>
</dbReference>
<dbReference type="PIRSF" id="PIRSF010312">
    <property type="entry name" value="Sulphur_oxidation_SoxY"/>
    <property type="match status" value="1"/>
</dbReference>
<reference evidence="2 3" key="1">
    <citation type="journal article" date="2018" name="ISME J.">
        <title>Endosymbiont genomes yield clues of tubeworm success.</title>
        <authorList>
            <person name="Li Y."/>
            <person name="Liles M.R."/>
            <person name="Halanych K.M."/>
        </authorList>
    </citation>
    <scope>NUCLEOTIDE SEQUENCE [LARGE SCALE GENOMIC DNA]</scope>
    <source>
        <strain evidence="2">A1464</strain>
    </source>
</reference>
<comment type="caution">
    <text evidence="2">The sequence shown here is derived from an EMBL/GenBank/DDBJ whole genome shotgun (WGS) entry which is preliminary data.</text>
</comment>
<organism evidence="2 3">
    <name type="scientific">endosymbiont of Galathealinum brachiosum</name>
    <dbReference type="NCBI Taxonomy" id="2200906"/>
    <lineage>
        <taxon>Bacteria</taxon>
        <taxon>Pseudomonadati</taxon>
        <taxon>Pseudomonadota</taxon>
        <taxon>Gammaproteobacteria</taxon>
        <taxon>sulfur-oxidizing symbionts</taxon>
    </lineage>
</organism>
<dbReference type="Pfam" id="PF13501">
    <property type="entry name" value="SoxY"/>
    <property type="match status" value="1"/>
</dbReference>
<dbReference type="EMBL" id="QFXC01000007">
    <property type="protein sequence ID" value="RDH84917.1"/>
    <property type="molecule type" value="Genomic_DNA"/>
</dbReference>
<name>A0A370DKS2_9GAMM</name>
<feature type="domain" description="Ig-like SoxY" evidence="1">
    <location>
        <begin position="51"/>
        <end position="154"/>
    </location>
</feature>
<proteinExistence type="predicted"/>
<dbReference type="InterPro" id="IPR006311">
    <property type="entry name" value="TAT_signal"/>
</dbReference>
<dbReference type="Proteomes" id="UP000254266">
    <property type="component" value="Unassembled WGS sequence"/>
</dbReference>
<accession>A0A370DKS2</accession>
<evidence type="ECO:0000313" key="3">
    <source>
        <dbReference type="Proteomes" id="UP000254266"/>
    </source>
</evidence>
<dbReference type="NCBIfam" id="TIGR04488">
    <property type="entry name" value="SoxY_true_GGCGG"/>
    <property type="match status" value="1"/>
</dbReference>
<sequence length="156" mass="15788">MNTKRRSFIKNSAAAGAFGVAVSAGLITPRAVMAAWPKAAFAATDVDAAIKDALGSSATTESSDIALKAPEIAENGAVVPITVTSKIAGTESISLLISKNPTPLTATFKMGKGATGFVSTRVKMSKTSDLIVVVKANGKLYSAKKEVKVTIGGCGG</sequence>
<dbReference type="InterPro" id="IPR038162">
    <property type="entry name" value="SoxY_sf"/>
</dbReference>
<dbReference type="AlphaFoldDB" id="A0A370DKS2"/>
<keyword evidence="3" id="KW-1185">Reference proteome</keyword>
<gene>
    <name evidence="2" type="primary">soxY</name>
    <name evidence="2" type="ORF">DIZ80_05485</name>
</gene>
<dbReference type="InterPro" id="IPR016568">
    <property type="entry name" value="Sulphur_oxidation_SoxY"/>
</dbReference>
<evidence type="ECO:0000259" key="1">
    <source>
        <dbReference type="Pfam" id="PF13501"/>
    </source>
</evidence>
<protein>
    <submittedName>
        <fullName evidence="2">Thiosulfate oxidation carrier protein SoxY</fullName>
    </submittedName>
</protein>
<evidence type="ECO:0000313" key="2">
    <source>
        <dbReference type="EMBL" id="RDH84917.1"/>
    </source>
</evidence>
<dbReference type="Gene3D" id="2.60.40.2470">
    <property type="entry name" value="SoxY domain"/>
    <property type="match status" value="1"/>
</dbReference>